<evidence type="ECO:0000313" key="1">
    <source>
        <dbReference type="EMBL" id="KAB8298006.1"/>
    </source>
</evidence>
<keyword evidence="2" id="KW-1185">Reference proteome</keyword>
<dbReference type="Proteomes" id="UP000326757">
    <property type="component" value="Unassembled WGS sequence"/>
</dbReference>
<reference evidence="1 2" key="1">
    <citation type="submission" date="2019-06" db="EMBL/GenBank/DDBJ databases">
        <title>Genome Sequence of the Brown Rot Fungal Pathogen Monilinia laxa.</title>
        <authorList>
            <person name="De Miccolis Angelini R.M."/>
            <person name="Landi L."/>
            <person name="Abate D."/>
            <person name="Pollastro S."/>
            <person name="Romanazzi G."/>
            <person name="Faretra F."/>
        </authorList>
    </citation>
    <scope>NUCLEOTIDE SEQUENCE [LARGE SCALE GENOMIC DNA]</scope>
    <source>
        <strain evidence="1 2">Mlax316</strain>
    </source>
</reference>
<sequence length="75" mass="8600">MPFSSTISDTMWFCCHKRSEGYQGCPKRNKMSSEKCETCAHERCETCTVTTLSSKFGANVEHLQMMLKNEGEKLR</sequence>
<comment type="caution">
    <text evidence="1">The sequence shown here is derived from an EMBL/GenBank/DDBJ whole genome shotgun (WGS) entry which is preliminary data.</text>
</comment>
<proteinExistence type="predicted"/>
<dbReference type="AlphaFoldDB" id="A0A5N6K642"/>
<name>A0A5N6K642_MONLA</name>
<evidence type="ECO:0000313" key="2">
    <source>
        <dbReference type="Proteomes" id="UP000326757"/>
    </source>
</evidence>
<protein>
    <submittedName>
        <fullName evidence="1">Uncharacterized protein</fullName>
    </submittedName>
</protein>
<gene>
    <name evidence="1" type="ORF">EYC80_001778</name>
</gene>
<organism evidence="1 2">
    <name type="scientific">Monilinia laxa</name>
    <name type="common">Brown rot fungus</name>
    <name type="synonym">Sclerotinia laxa</name>
    <dbReference type="NCBI Taxonomy" id="61186"/>
    <lineage>
        <taxon>Eukaryota</taxon>
        <taxon>Fungi</taxon>
        <taxon>Dikarya</taxon>
        <taxon>Ascomycota</taxon>
        <taxon>Pezizomycotina</taxon>
        <taxon>Leotiomycetes</taxon>
        <taxon>Helotiales</taxon>
        <taxon>Sclerotiniaceae</taxon>
        <taxon>Monilinia</taxon>
    </lineage>
</organism>
<dbReference type="EMBL" id="VIGI01000007">
    <property type="protein sequence ID" value="KAB8298006.1"/>
    <property type="molecule type" value="Genomic_DNA"/>
</dbReference>
<accession>A0A5N6K642</accession>
<dbReference type="OrthoDB" id="3459838at2759"/>